<comment type="caution">
    <text evidence="2">The sequence shown here is derived from an EMBL/GenBank/DDBJ whole genome shotgun (WGS) entry which is preliminary data.</text>
</comment>
<gene>
    <name evidence="2" type="ORF">S01H4_18959</name>
</gene>
<dbReference type="Gene3D" id="2.60.120.10">
    <property type="entry name" value="Jelly Rolls"/>
    <property type="match status" value="1"/>
</dbReference>
<feature type="domain" description="Cupin type-2" evidence="1">
    <location>
        <begin position="4"/>
        <end position="65"/>
    </location>
</feature>
<organism evidence="2">
    <name type="scientific">marine sediment metagenome</name>
    <dbReference type="NCBI Taxonomy" id="412755"/>
    <lineage>
        <taxon>unclassified sequences</taxon>
        <taxon>metagenomes</taxon>
        <taxon>ecological metagenomes</taxon>
    </lineage>
</organism>
<feature type="non-terminal residue" evidence="2">
    <location>
        <position position="1"/>
    </location>
</feature>
<dbReference type="InterPro" id="IPR013096">
    <property type="entry name" value="Cupin_2"/>
</dbReference>
<accession>X0Z6N3</accession>
<name>X0Z6N3_9ZZZZ</name>
<dbReference type="AlphaFoldDB" id="X0Z6N3"/>
<reference evidence="2" key="1">
    <citation type="journal article" date="2014" name="Front. Microbiol.">
        <title>High frequency of phylogenetically diverse reductive dehalogenase-homologous genes in deep subseafloor sedimentary metagenomes.</title>
        <authorList>
            <person name="Kawai M."/>
            <person name="Futagami T."/>
            <person name="Toyoda A."/>
            <person name="Takaki Y."/>
            <person name="Nishi S."/>
            <person name="Hori S."/>
            <person name="Arai W."/>
            <person name="Tsubouchi T."/>
            <person name="Morono Y."/>
            <person name="Uchiyama I."/>
            <person name="Ito T."/>
            <person name="Fujiyama A."/>
            <person name="Inagaki F."/>
            <person name="Takami H."/>
        </authorList>
    </citation>
    <scope>NUCLEOTIDE SEQUENCE</scope>
    <source>
        <strain evidence="2">Expedition CK06-06</strain>
    </source>
</reference>
<dbReference type="InterPro" id="IPR014710">
    <property type="entry name" value="RmlC-like_jellyroll"/>
</dbReference>
<evidence type="ECO:0000259" key="1">
    <source>
        <dbReference type="Pfam" id="PF07883"/>
    </source>
</evidence>
<sequence length="81" mass="8702">GKTSLPMHKHPVINAGVLLRGTLAVETEEGKKLVLKAGDPIIEVVDHWHRGTNVGAEPAEIIVFYAGTVGDPLTVKKKPKK</sequence>
<evidence type="ECO:0000313" key="2">
    <source>
        <dbReference type="EMBL" id="GAG54092.1"/>
    </source>
</evidence>
<dbReference type="InterPro" id="IPR011051">
    <property type="entry name" value="RmlC_Cupin_sf"/>
</dbReference>
<proteinExistence type="predicted"/>
<protein>
    <recommendedName>
        <fullName evidence="1">Cupin type-2 domain-containing protein</fullName>
    </recommendedName>
</protein>
<dbReference type="Pfam" id="PF07883">
    <property type="entry name" value="Cupin_2"/>
    <property type="match status" value="1"/>
</dbReference>
<dbReference type="SUPFAM" id="SSF51182">
    <property type="entry name" value="RmlC-like cupins"/>
    <property type="match status" value="1"/>
</dbReference>
<dbReference type="CDD" id="cd02236">
    <property type="entry name" value="cupin_CV2614-like"/>
    <property type="match status" value="1"/>
</dbReference>
<dbReference type="EMBL" id="BART01008427">
    <property type="protein sequence ID" value="GAG54092.1"/>
    <property type="molecule type" value="Genomic_DNA"/>
</dbReference>